<reference evidence="5 6" key="1">
    <citation type="journal article" date="2013" name="Front. Plant Sci.">
        <title>The Reference Genome of the Halophytic Plant Eutrema salsugineum.</title>
        <authorList>
            <person name="Yang R."/>
            <person name="Jarvis D.E."/>
            <person name="Chen H."/>
            <person name="Beilstein M.A."/>
            <person name="Grimwood J."/>
            <person name="Jenkins J."/>
            <person name="Shu S."/>
            <person name="Prochnik S."/>
            <person name="Xin M."/>
            <person name="Ma C."/>
            <person name="Schmutz J."/>
            <person name="Wing R.A."/>
            <person name="Mitchell-Olds T."/>
            <person name="Schumaker K.S."/>
            <person name="Wang X."/>
        </authorList>
    </citation>
    <scope>NUCLEOTIDE SEQUENCE [LARGE SCALE GENOMIC DNA]</scope>
</reference>
<evidence type="ECO:0000313" key="6">
    <source>
        <dbReference type="Proteomes" id="UP000030689"/>
    </source>
</evidence>
<accession>V4MY53</accession>
<dbReference type="KEGG" id="eus:EUTSA_v10002508mg"/>
<keyword evidence="6" id="KW-1185">Reference proteome</keyword>
<evidence type="ECO:0000256" key="3">
    <source>
        <dbReference type="ARBA" id="ARBA00060821"/>
    </source>
</evidence>
<evidence type="ECO:0000256" key="1">
    <source>
        <dbReference type="ARBA" id="ARBA00022574"/>
    </source>
</evidence>
<dbReference type="InterPro" id="IPR015943">
    <property type="entry name" value="WD40/YVTN_repeat-like_dom_sf"/>
</dbReference>
<dbReference type="SMART" id="SM00320">
    <property type="entry name" value="WD40"/>
    <property type="match status" value="7"/>
</dbReference>
<proteinExistence type="inferred from homology"/>
<dbReference type="PROSITE" id="PS50082">
    <property type="entry name" value="WD_REPEATS_2"/>
    <property type="match status" value="1"/>
</dbReference>
<comment type="similarity">
    <text evidence="3">Belongs to the WD repeat DCAF8 family.</text>
</comment>
<dbReference type="Gene3D" id="2.130.10.10">
    <property type="entry name" value="YVTN repeat-like/Quinoprotein amine dehydrogenase"/>
    <property type="match status" value="1"/>
</dbReference>
<dbReference type="SUPFAM" id="SSF50978">
    <property type="entry name" value="WD40 repeat-like"/>
    <property type="match status" value="1"/>
</dbReference>
<dbReference type="GO" id="GO:0005737">
    <property type="term" value="C:cytoplasm"/>
    <property type="evidence" value="ECO:0007669"/>
    <property type="project" value="TreeGrafter"/>
</dbReference>
<dbReference type="Proteomes" id="UP000030689">
    <property type="component" value="Unassembled WGS sequence"/>
</dbReference>
<name>V4MY53_EUTSA</name>
<dbReference type="EMBL" id="KI517609">
    <property type="protein sequence ID" value="ESQ37456.1"/>
    <property type="molecule type" value="Genomic_DNA"/>
</dbReference>
<dbReference type="GO" id="GO:0080008">
    <property type="term" value="C:Cul4-RING E3 ubiquitin ligase complex"/>
    <property type="evidence" value="ECO:0007669"/>
    <property type="project" value="EnsemblPlants"/>
</dbReference>
<evidence type="ECO:0000256" key="2">
    <source>
        <dbReference type="ARBA" id="ARBA00022737"/>
    </source>
</evidence>
<dbReference type="eggNOG" id="KOG1334">
    <property type="taxonomic scope" value="Eukaryota"/>
</dbReference>
<evidence type="ECO:0000256" key="4">
    <source>
        <dbReference type="PROSITE-ProRule" id="PRU00221"/>
    </source>
</evidence>
<dbReference type="OrthoDB" id="4869960at2759"/>
<keyword evidence="2" id="KW-0677">Repeat</keyword>
<dbReference type="Gramene" id="ESQ37456">
    <property type="protein sequence ID" value="ESQ37456"/>
    <property type="gene ID" value="EUTSA_v10002508mg"/>
</dbReference>
<keyword evidence="1 4" id="KW-0853">WD repeat</keyword>
<dbReference type="PANTHER" id="PTHR15574">
    <property type="entry name" value="WD REPEAT DOMAIN-CONTAINING FAMILY"/>
    <property type="match status" value="1"/>
</dbReference>
<protein>
    <submittedName>
        <fullName evidence="5">Uncharacterized protein</fullName>
    </submittedName>
</protein>
<dbReference type="PROSITE" id="PS50294">
    <property type="entry name" value="WD_REPEATS_REGION"/>
    <property type="match status" value="1"/>
</dbReference>
<dbReference type="OMA" id="FASGHKN"/>
<evidence type="ECO:0000313" key="5">
    <source>
        <dbReference type="EMBL" id="ESQ37456.1"/>
    </source>
</evidence>
<dbReference type="InterPro" id="IPR045151">
    <property type="entry name" value="DCAF8"/>
</dbReference>
<gene>
    <name evidence="5" type="ORF">EUTSA_v10002508mg</name>
</gene>
<dbReference type="STRING" id="72664.V4MY53"/>
<dbReference type="InterPro" id="IPR036322">
    <property type="entry name" value="WD40_repeat_dom_sf"/>
</dbReference>
<dbReference type="InterPro" id="IPR001680">
    <property type="entry name" value="WD40_rpt"/>
</dbReference>
<dbReference type="PANTHER" id="PTHR15574:SF65">
    <property type="entry name" value="TRANSDUCIN_WD40 REPEAT-LIKE SUPERFAMILY PROTEIN"/>
    <property type="match status" value="1"/>
</dbReference>
<dbReference type="FunFam" id="2.130.10.10:FF:000144">
    <property type="entry name" value="DDB1- and CUL4-associated factor 8"/>
    <property type="match status" value="1"/>
</dbReference>
<dbReference type="Pfam" id="PF00400">
    <property type="entry name" value="WD40"/>
    <property type="match status" value="3"/>
</dbReference>
<organism evidence="5 6">
    <name type="scientific">Eutrema salsugineum</name>
    <name type="common">Saltwater cress</name>
    <name type="synonym">Sisymbrium salsugineum</name>
    <dbReference type="NCBI Taxonomy" id="72664"/>
    <lineage>
        <taxon>Eukaryota</taxon>
        <taxon>Viridiplantae</taxon>
        <taxon>Streptophyta</taxon>
        <taxon>Embryophyta</taxon>
        <taxon>Tracheophyta</taxon>
        <taxon>Spermatophyta</taxon>
        <taxon>Magnoliopsida</taxon>
        <taxon>eudicotyledons</taxon>
        <taxon>Gunneridae</taxon>
        <taxon>Pentapetalae</taxon>
        <taxon>rosids</taxon>
        <taxon>malvids</taxon>
        <taxon>Brassicales</taxon>
        <taxon>Brassicaceae</taxon>
        <taxon>Eutremeae</taxon>
        <taxon>Eutrema</taxon>
    </lineage>
</organism>
<dbReference type="AlphaFoldDB" id="V4MY53"/>
<sequence length="479" mass="53546">MAKRNTSFDDGFTAIFNREIGFSPPRSISRRIYASQGQVKKLDLYGKLIGHEGCVNALDFNSTGDILVSGSDDRQIILWNSLNRSKTLSYPSGHCENVFQTKFIPFTDDRTIITSGADGQVRLGQILENGKVETKRLGRHHGKVYKLAVLPGDPNIFYSCGEDGFVQHFDIRTNSATMVLYSSPFTQGCRRHHSSSRIRLNSIAIDPRNPHYLAVGGSDEYARVYDTRRGQLAPVCRHILPNAPVNTFCPSHLRESNSVHVTGLAYSKASELLVSYNDELIYLFEKNMGFGSSPVGISAEKLQGMEEPQVYTGHRNAQTVKGVNFFGPDDEYVTSGSDCGHIFIWKKKGGQLVRAMLGDSRVVNQLESHPHIPFLASCGIEKSVKLWTPMSKDVLSLPENIEKVMESNRLGREDHSRVTLTPDVIMHVLRLQRRQTSAFTERRYVFTDIDVDEGDEDARFISGLVASDDESSERECTVS</sequence>
<feature type="repeat" description="WD" evidence="4">
    <location>
        <begin position="48"/>
        <end position="89"/>
    </location>
</feature>